<protein>
    <recommendedName>
        <fullName evidence="1">DNA (cytosine-5-)-methyltransferase</fullName>
        <ecNumber evidence="1">2.1.1.37</ecNumber>
    </recommendedName>
</protein>
<dbReference type="EC" id="2.1.1.37" evidence="1"/>
<dbReference type="PROSITE" id="PS00095">
    <property type="entry name" value="C5_MTASE_2"/>
    <property type="match status" value="1"/>
</dbReference>
<reference evidence="8" key="1">
    <citation type="submission" date="2020-07" db="EMBL/GenBank/DDBJ databases">
        <authorList>
            <person name="Tarantini F.S."/>
            <person name="Hong K.W."/>
            <person name="Chan K.G."/>
        </authorList>
    </citation>
    <scope>NUCLEOTIDE SEQUENCE</scope>
    <source>
        <strain evidence="8">32-07</strain>
    </source>
</reference>
<dbReference type="GO" id="GO:0003886">
    <property type="term" value="F:DNA (cytosine-5-)-methyltransferase activity"/>
    <property type="evidence" value="ECO:0007669"/>
    <property type="project" value="UniProtKB-EC"/>
</dbReference>
<keyword evidence="4 6" id="KW-0949">S-adenosyl-L-methionine</keyword>
<keyword evidence="9" id="KW-1185">Reference proteome</keyword>
<sequence length="318" mass="33767">MGALSTVPGVLRAVSLFAGIGAFDLGARAAGMCVTAAVEIDTACRGVLAHHWPDLELYEDVREVNGSDLGPADVILAGWPCQDVSKAGQRAGLRGTRTGLYSEVARLGAELLPRWIVLENVPALLTSARGHDMYDVVAPLAAGGYSVAWRVLDAACFGLPHRRPRLFAVAHRGALGPAEQVLPDPHGCPRAAAARETARQEARARPAVRTEPYGLRATEPHLSGPLGCNAKGGHRIDLDSAGAYVVDENGVRRLTPVEYERLMGLPDDWTRYGAGGREQSDTARYRQVGNSLPVPVASWVLAGVAHAHLRHGADVPGR</sequence>
<dbReference type="EMBL" id="CP059572">
    <property type="protein sequence ID" value="QXJ19626.1"/>
    <property type="molecule type" value="Genomic_DNA"/>
</dbReference>
<evidence type="ECO:0000256" key="3">
    <source>
        <dbReference type="ARBA" id="ARBA00022679"/>
    </source>
</evidence>
<dbReference type="InterPro" id="IPR029063">
    <property type="entry name" value="SAM-dependent_MTases_sf"/>
</dbReference>
<dbReference type="SUPFAM" id="SSF53335">
    <property type="entry name" value="S-adenosyl-L-methionine-dependent methyltransferases"/>
    <property type="match status" value="1"/>
</dbReference>
<evidence type="ECO:0000256" key="6">
    <source>
        <dbReference type="PROSITE-ProRule" id="PRU01016"/>
    </source>
</evidence>
<evidence type="ECO:0000256" key="5">
    <source>
        <dbReference type="ARBA" id="ARBA00022747"/>
    </source>
</evidence>
<evidence type="ECO:0000313" key="8">
    <source>
        <dbReference type="EMBL" id="QXJ19626.1"/>
    </source>
</evidence>
<accession>A0ABX8QLS7</accession>
<dbReference type="Gene3D" id="3.90.120.10">
    <property type="entry name" value="DNA Methylase, subunit A, domain 2"/>
    <property type="match status" value="1"/>
</dbReference>
<evidence type="ECO:0000256" key="4">
    <source>
        <dbReference type="ARBA" id="ARBA00022691"/>
    </source>
</evidence>
<dbReference type="PANTHER" id="PTHR46098">
    <property type="entry name" value="TRNA (CYTOSINE(38)-C(5))-METHYLTRANSFERASE"/>
    <property type="match status" value="1"/>
</dbReference>
<evidence type="ECO:0000256" key="2">
    <source>
        <dbReference type="ARBA" id="ARBA00022603"/>
    </source>
</evidence>
<proteinExistence type="inferred from homology"/>
<name>A0ABX8QLS7_9ACTN</name>
<evidence type="ECO:0000256" key="1">
    <source>
        <dbReference type="ARBA" id="ARBA00011975"/>
    </source>
</evidence>
<dbReference type="Gene3D" id="3.40.50.150">
    <property type="entry name" value="Vaccinia Virus protein VP39"/>
    <property type="match status" value="1"/>
</dbReference>
<organism evidence="8 9">
    <name type="scientific">Actinomadura graeca</name>
    <dbReference type="NCBI Taxonomy" id="2750812"/>
    <lineage>
        <taxon>Bacteria</taxon>
        <taxon>Bacillati</taxon>
        <taxon>Actinomycetota</taxon>
        <taxon>Actinomycetes</taxon>
        <taxon>Streptosporangiales</taxon>
        <taxon>Thermomonosporaceae</taxon>
        <taxon>Actinomadura</taxon>
    </lineage>
</organism>
<dbReference type="Pfam" id="PF00145">
    <property type="entry name" value="DNA_methylase"/>
    <property type="match status" value="2"/>
</dbReference>
<dbReference type="PROSITE" id="PS51679">
    <property type="entry name" value="SAM_MT_C5"/>
    <property type="match status" value="1"/>
</dbReference>
<gene>
    <name evidence="8" type="primary">dcm</name>
    <name evidence="8" type="ORF">AGRA3207_000188</name>
</gene>
<feature type="active site" evidence="6">
    <location>
        <position position="81"/>
    </location>
</feature>
<dbReference type="Proteomes" id="UP001049518">
    <property type="component" value="Chromosome"/>
</dbReference>
<keyword evidence="3 6" id="KW-0808">Transferase</keyword>
<dbReference type="PRINTS" id="PR00105">
    <property type="entry name" value="C5METTRFRASE"/>
</dbReference>
<evidence type="ECO:0000256" key="7">
    <source>
        <dbReference type="RuleBase" id="RU000416"/>
    </source>
</evidence>
<comment type="similarity">
    <text evidence="6 7">Belongs to the class I-like SAM-binding methyltransferase superfamily. C5-methyltransferase family.</text>
</comment>
<keyword evidence="5" id="KW-0680">Restriction system</keyword>
<dbReference type="RefSeq" id="WP_231332641.1">
    <property type="nucleotide sequence ID" value="NZ_CP059572.1"/>
</dbReference>
<dbReference type="InterPro" id="IPR031303">
    <property type="entry name" value="C5_meth_CS"/>
</dbReference>
<dbReference type="InterPro" id="IPR001525">
    <property type="entry name" value="C5_MeTfrase"/>
</dbReference>
<dbReference type="PANTHER" id="PTHR46098:SF1">
    <property type="entry name" value="TRNA (CYTOSINE(38)-C(5))-METHYLTRANSFERASE"/>
    <property type="match status" value="1"/>
</dbReference>
<dbReference type="InterPro" id="IPR050750">
    <property type="entry name" value="C5-MTase"/>
</dbReference>
<dbReference type="GO" id="GO:0032259">
    <property type="term" value="P:methylation"/>
    <property type="evidence" value="ECO:0007669"/>
    <property type="project" value="UniProtKB-KW"/>
</dbReference>
<keyword evidence="2 6" id="KW-0489">Methyltransferase</keyword>
<dbReference type="NCBIfam" id="TIGR00675">
    <property type="entry name" value="dcm"/>
    <property type="match status" value="1"/>
</dbReference>
<evidence type="ECO:0000313" key="9">
    <source>
        <dbReference type="Proteomes" id="UP001049518"/>
    </source>
</evidence>